<evidence type="ECO:0000259" key="1">
    <source>
        <dbReference type="Pfam" id="PF06983"/>
    </source>
</evidence>
<accession>A0A366GWM4</accession>
<dbReference type="PANTHER" id="PTHR33990:SF1">
    <property type="entry name" value="PROTEIN YJDN"/>
    <property type="match status" value="1"/>
</dbReference>
<dbReference type="OrthoDB" id="9795306at2"/>
<reference evidence="2 3" key="1">
    <citation type="submission" date="2018-06" db="EMBL/GenBank/DDBJ databases">
        <title>Freshwater and sediment microbial communities from various areas in North America, analyzing microbe dynamics in response to fracking.</title>
        <authorList>
            <person name="Lamendella R."/>
        </authorList>
    </citation>
    <scope>NUCLEOTIDE SEQUENCE [LARGE SCALE GENOMIC DNA]</scope>
    <source>
        <strain evidence="2 3">114J</strain>
    </source>
</reference>
<evidence type="ECO:0000313" key="2">
    <source>
        <dbReference type="EMBL" id="RBP32587.1"/>
    </source>
</evidence>
<comment type="caution">
    <text evidence="2">The sequence shown here is derived from an EMBL/GenBank/DDBJ whole genome shotgun (WGS) entry which is preliminary data.</text>
</comment>
<gene>
    <name evidence="2" type="ORF">DET50_103147</name>
</gene>
<dbReference type="RefSeq" id="WP_113861717.1">
    <property type="nucleotide sequence ID" value="NZ_QNRO01000003.1"/>
</dbReference>
<dbReference type="Gene3D" id="3.10.180.10">
    <property type="entry name" value="2,3-Dihydroxybiphenyl 1,2-Dioxygenase, domain 1"/>
    <property type="match status" value="1"/>
</dbReference>
<sequence length="155" mass="17537">MNKILEAAADTAAENSQLPREMNIHVAFPGTCREAMEFYSEVTGGLLEAMITYGETPAAEEVSADMHDRIVHASVNLRGRRLMGADCLEYQQPEGAQIHLEYDREDQAERVFRALSDGGQVIMPFEQTFWAHRFGMTRDRYGLQWMISCGLEQCT</sequence>
<organism evidence="2 3">
    <name type="scientific">Marinobacter pelagius</name>
    <dbReference type="NCBI Taxonomy" id="379482"/>
    <lineage>
        <taxon>Bacteria</taxon>
        <taxon>Pseudomonadati</taxon>
        <taxon>Pseudomonadota</taxon>
        <taxon>Gammaproteobacteria</taxon>
        <taxon>Pseudomonadales</taxon>
        <taxon>Marinobacteraceae</taxon>
        <taxon>Marinobacter</taxon>
    </lineage>
</organism>
<dbReference type="CDD" id="cd06588">
    <property type="entry name" value="PhnB_like"/>
    <property type="match status" value="1"/>
</dbReference>
<dbReference type="InterPro" id="IPR029068">
    <property type="entry name" value="Glyas_Bleomycin-R_OHBP_Dase"/>
</dbReference>
<dbReference type="Proteomes" id="UP000252995">
    <property type="component" value="Unassembled WGS sequence"/>
</dbReference>
<name>A0A366GWM4_9GAMM</name>
<feature type="domain" description="PhnB-like" evidence="1">
    <location>
        <begin position="23"/>
        <end position="147"/>
    </location>
</feature>
<dbReference type="EMBL" id="QNRO01000003">
    <property type="protein sequence ID" value="RBP32587.1"/>
    <property type="molecule type" value="Genomic_DNA"/>
</dbReference>
<proteinExistence type="predicted"/>
<dbReference type="Pfam" id="PF06983">
    <property type="entry name" value="3-dmu-9_3-mt"/>
    <property type="match status" value="1"/>
</dbReference>
<dbReference type="SUPFAM" id="SSF54593">
    <property type="entry name" value="Glyoxalase/Bleomycin resistance protein/Dihydroxybiphenyl dioxygenase"/>
    <property type="match status" value="1"/>
</dbReference>
<dbReference type="AlphaFoldDB" id="A0A366GWM4"/>
<dbReference type="PANTHER" id="PTHR33990">
    <property type="entry name" value="PROTEIN YJDN-RELATED"/>
    <property type="match status" value="1"/>
</dbReference>
<dbReference type="InterPro" id="IPR028973">
    <property type="entry name" value="PhnB-like"/>
</dbReference>
<protein>
    <submittedName>
        <fullName evidence="2">PhnB protein</fullName>
    </submittedName>
</protein>
<evidence type="ECO:0000313" key="3">
    <source>
        <dbReference type="Proteomes" id="UP000252995"/>
    </source>
</evidence>